<dbReference type="GO" id="GO:0046872">
    <property type="term" value="F:metal ion binding"/>
    <property type="evidence" value="ECO:0007669"/>
    <property type="project" value="UniProtKB-KW"/>
</dbReference>
<dbReference type="PROSITE" id="PS00793">
    <property type="entry name" value="DHPS_2"/>
    <property type="match status" value="1"/>
</dbReference>
<dbReference type="PROSITE" id="PS50972">
    <property type="entry name" value="PTERIN_BINDING"/>
    <property type="match status" value="1"/>
</dbReference>
<dbReference type="CDD" id="cd00739">
    <property type="entry name" value="DHPS"/>
    <property type="match status" value="1"/>
</dbReference>
<comment type="pathway">
    <text evidence="3">Cofactor biosynthesis; tetrahydrofolate biosynthesis; 7,8-dihydrofolate from 2-amino-4-hydroxy-6-hydroxymethyl-7,8-dihydropteridine diphosphate and 4-aminobenzoate: step 1/2.</text>
</comment>
<dbReference type="GO" id="GO:0005829">
    <property type="term" value="C:cytosol"/>
    <property type="evidence" value="ECO:0007669"/>
    <property type="project" value="TreeGrafter"/>
</dbReference>
<evidence type="ECO:0000256" key="1">
    <source>
        <dbReference type="ARBA" id="ARBA00000012"/>
    </source>
</evidence>
<dbReference type="InterPro" id="IPR006390">
    <property type="entry name" value="DHP_synth_dom"/>
</dbReference>
<keyword evidence="5 10" id="KW-0808">Transferase</keyword>
<reference evidence="10 11" key="1">
    <citation type="submission" date="2020-08" db="EMBL/GenBank/DDBJ databases">
        <title>Genomic Encyclopedia of Type Strains, Phase IV (KMG-IV): sequencing the most valuable type-strain genomes for metagenomic binning, comparative biology and taxonomic classification.</title>
        <authorList>
            <person name="Goeker M."/>
        </authorList>
    </citation>
    <scope>NUCLEOTIDE SEQUENCE [LARGE SCALE GENOMIC DNA]</scope>
    <source>
        <strain evidence="10 11">DSM 26189</strain>
    </source>
</reference>
<dbReference type="RefSeq" id="WP_188073620.1">
    <property type="nucleotide sequence ID" value="NZ_BSPS01000044.1"/>
</dbReference>
<dbReference type="Pfam" id="PF00809">
    <property type="entry name" value="Pterin_bind"/>
    <property type="match status" value="1"/>
</dbReference>
<dbReference type="InterPro" id="IPR000489">
    <property type="entry name" value="Pterin-binding_dom"/>
</dbReference>
<evidence type="ECO:0000256" key="6">
    <source>
        <dbReference type="ARBA" id="ARBA00022723"/>
    </source>
</evidence>
<accession>A0A7W6BJT5</accession>
<dbReference type="NCBIfam" id="TIGR01496">
    <property type="entry name" value="DHPS"/>
    <property type="match status" value="1"/>
</dbReference>
<comment type="cofactor">
    <cofactor evidence="2">
        <name>Mg(2+)</name>
        <dbReference type="ChEBI" id="CHEBI:18420"/>
    </cofactor>
</comment>
<dbReference type="GO" id="GO:0046654">
    <property type="term" value="P:tetrahydrofolate biosynthetic process"/>
    <property type="evidence" value="ECO:0007669"/>
    <property type="project" value="TreeGrafter"/>
</dbReference>
<evidence type="ECO:0000313" key="11">
    <source>
        <dbReference type="Proteomes" id="UP000571950"/>
    </source>
</evidence>
<evidence type="ECO:0000256" key="8">
    <source>
        <dbReference type="ARBA" id="ARBA00022909"/>
    </source>
</evidence>
<keyword evidence="7" id="KW-0460">Magnesium</keyword>
<dbReference type="Gene3D" id="3.20.20.20">
    <property type="entry name" value="Dihydropteroate synthase-like"/>
    <property type="match status" value="1"/>
</dbReference>
<name>A0A7W6BJT5_9SPHN</name>
<evidence type="ECO:0000313" key="10">
    <source>
        <dbReference type="EMBL" id="MBB3928340.1"/>
    </source>
</evidence>
<evidence type="ECO:0000256" key="3">
    <source>
        <dbReference type="ARBA" id="ARBA00004763"/>
    </source>
</evidence>
<dbReference type="EC" id="2.5.1.15" evidence="4"/>
<feature type="domain" description="Pterin-binding" evidence="9">
    <location>
        <begin position="105"/>
        <end position="359"/>
    </location>
</feature>
<evidence type="ECO:0000256" key="2">
    <source>
        <dbReference type="ARBA" id="ARBA00001946"/>
    </source>
</evidence>
<evidence type="ECO:0000256" key="5">
    <source>
        <dbReference type="ARBA" id="ARBA00022679"/>
    </source>
</evidence>
<evidence type="ECO:0000259" key="9">
    <source>
        <dbReference type="PROSITE" id="PS50972"/>
    </source>
</evidence>
<dbReference type="GO" id="GO:0004156">
    <property type="term" value="F:dihydropteroate synthase activity"/>
    <property type="evidence" value="ECO:0007669"/>
    <property type="project" value="UniProtKB-EC"/>
</dbReference>
<keyword evidence="6" id="KW-0479">Metal-binding</keyword>
<dbReference type="Proteomes" id="UP000571950">
    <property type="component" value="Unassembled WGS sequence"/>
</dbReference>
<organism evidence="10 11">
    <name type="scientific">Sphingobium jiangsuense</name>
    <dbReference type="NCBI Taxonomy" id="870476"/>
    <lineage>
        <taxon>Bacteria</taxon>
        <taxon>Pseudomonadati</taxon>
        <taxon>Pseudomonadota</taxon>
        <taxon>Alphaproteobacteria</taxon>
        <taxon>Sphingomonadales</taxon>
        <taxon>Sphingomonadaceae</taxon>
        <taxon>Sphingobium</taxon>
    </lineage>
</organism>
<dbReference type="PROSITE" id="PS00792">
    <property type="entry name" value="DHPS_1"/>
    <property type="match status" value="1"/>
</dbReference>
<evidence type="ECO:0000256" key="7">
    <source>
        <dbReference type="ARBA" id="ARBA00022842"/>
    </source>
</evidence>
<gene>
    <name evidence="10" type="ORF">GGR43_004084</name>
</gene>
<dbReference type="GO" id="GO:0046656">
    <property type="term" value="P:folic acid biosynthetic process"/>
    <property type="evidence" value="ECO:0007669"/>
    <property type="project" value="UniProtKB-KW"/>
</dbReference>
<comment type="catalytic activity">
    <reaction evidence="1">
        <text>(7,8-dihydropterin-6-yl)methyl diphosphate + 4-aminobenzoate = 7,8-dihydropteroate + diphosphate</text>
        <dbReference type="Rhea" id="RHEA:19949"/>
        <dbReference type="ChEBI" id="CHEBI:17836"/>
        <dbReference type="ChEBI" id="CHEBI:17839"/>
        <dbReference type="ChEBI" id="CHEBI:33019"/>
        <dbReference type="ChEBI" id="CHEBI:72950"/>
        <dbReference type="EC" id="2.5.1.15"/>
    </reaction>
</comment>
<keyword evidence="8" id="KW-0289">Folate biosynthesis</keyword>
<keyword evidence="11" id="KW-1185">Reference proteome</keyword>
<proteinExistence type="predicted"/>
<dbReference type="EMBL" id="JACIDT010000022">
    <property type="protein sequence ID" value="MBB3928340.1"/>
    <property type="molecule type" value="Genomic_DNA"/>
</dbReference>
<dbReference type="AlphaFoldDB" id="A0A7W6BJT5"/>
<sequence>MIDPSLLEPDTKFYLRPIWFAESPVGLDGRTARMGGGLIWFQGYEVTARLDGVLQRDRVTIADFDGWCSYLVEPLAERARALAANIAAIRPPLALGARMIRFDVPQVMGILNMTPDSFSDGGKHIGDPAAAADSGFAMMAQGAAIVDVGGESTRPGADKVWEGDEIARVVPVIEKLAASGTPVSIDTRKAAVMEAALAAGAGLVNDVSALLHDPRAMEVVAAAECPVVLMHASAVGDNPHDNPVYQDAVTDVYDWLEARIAACEAAGIGRDKIMIDPGIGFGKSLQDNLAIMNRLAIYQALGVPLLLGVSRKRLIGALSNEAPAAQRLGGSLALAQRGVQSGAQMLRVHDVSETVQMVHVWRGLRDAALVSG</sequence>
<dbReference type="InterPro" id="IPR011005">
    <property type="entry name" value="Dihydropteroate_synth-like_sf"/>
</dbReference>
<dbReference type="PANTHER" id="PTHR20941">
    <property type="entry name" value="FOLATE SYNTHESIS PROTEINS"/>
    <property type="match status" value="1"/>
</dbReference>
<protein>
    <recommendedName>
        <fullName evidence="4">dihydropteroate synthase</fullName>
        <ecNumber evidence="4">2.5.1.15</ecNumber>
    </recommendedName>
</protein>
<dbReference type="InterPro" id="IPR045031">
    <property type="entry name" value="DHP_synth-like"/>
</dbReference>
<comment type="caution">
    <text evidence="10">The sequence shown here is derived from an EMBL/GenBank/DDBJ whole genome shotgun (WGS) entry which is preliminary data.</text>
</comment>
<dbReference type="SUPFAM" id="SSF51717">
    <property type="entry name" value="Dihydropteroate synthetase-like"/>
    <property type="match status" value="1"/>
</dbReference>
<dbReference type="PANTHER" id="PTHR20941:SF1">
    <property type="entry name" value="FOLIC ACID SYNTHESIS PROTEIN FOL1"/>
    <property type="match status" value="1"/>
</dbReference>
<evidence type="ECO:0000256" key="4">
    <source>
        <dbReference type="ARBA" id="ARBA00012458"/>
    </source>
</evidence>